<feature type="compositionally biased region" description="Basic and acidic residues" evidence="1">
    <location>
        <begin position="125"/>
        <end position="134"/>
    </location>
</feature>
<dbReference type="AlphaFoldDB" id="A0A194WWW3"/>
<feature type="compositionally biased region" description="Pro residues" evidence="1">
    <location>
        <begin position="73"/>
        <end position="89"/>
    </location>
</feature>
<proteinExistence type="predicted"/>
<feature type="compositionally biased region" description="Basic and acidic residues" evidence="1">
    <location>
        <begin position="144"/>
        <end position="161"/>
    </location>
</feature>
<dbReference type="Gene3D" id="3.40.50.1240">
    <property type="entry name" value="Phosphoglycerate mutase-like"/>
    <property type="match status" value="1"/>
</dbReference>
<evidence type="ECO:0000256" key="1">
    <source>
        <dbReference type="SAM" id="MobiDB-lite"/>
    </source>
</evidence>
<dbReference type="KEGG" id="psco:LY89DRAFT_208189"/>
<feature type="region of interest" description="Disordered" evidence="1">
    <location>
        <begin position="72"/>
        <end position="110"/>
    </location>
</feature>
<dbReference type="EMBL" id="KQ947424">
    <property type="protein sequence ID" value="KUJ12471.1"/>
    <property type="molecule type" value="Genomic_DNA"/>
</dbReference>
<evidence type="ECO:0000313" key="2">
    <source>
        <dbReference type="EMBL" id="KUJ12471.1"/>
    </source>
</evidence>
<name>A0A194WWW3_MOLSC</name>
<keyword evidence="3" id="KW-1185">Reference proteome</keyword>
<dbReference type="InParanoid" id="A0A194WWW3"/>
<dbReference type="Proteomes" id="UP000070700">
    <property type="component" value="Unassembled WGS sequence"/>
</dbReference>
<dbReference type="InterPro" id="IPR029033">
    <property type="entry name" value="His_PPase_superfam"/>
</dbReference>
<dbReference type="SUPFAM" id="SSF53254">
    <property type="entry name" value="Phosphoglycerate mutase-like"/>
    <property type="match status" value="1"/>
</dbReference>
<gene>
    <name evidence="2" type="ORF">LY89DRAFT_208189</name>
</gene>
<reference evidence="2 3" key="1">
    <citation type="submission" date="2015-10" db="EMBL/GenBank/DDBJ databases">
        <title>Full genome of DAOMC 229536 Phialocephala scopiformis, a fungal endophyte of spruce producing the potent anti-insectan compound rugulosin.</title>
        <authorList>
            <consortium name="DOE Joint Genome Institute"/>
            <person name="Walker A.K."/>
            <person name="Frasz S.L."/>
            <person name="Seifert K.A."/>
            <person name="Miller J.D."/>
            <person name="Mondo S.J."/>
            <person name="Labutti K."/>
            <person name="Lipzen A."/>
            <person name="Dockter R."/>
            <person name="Kennedy M."/>
            <person name="Grigoriev I.V."/>
            <person name="Spatafora J.W."/>
        </authorList>
    </citation>
    <scope>NUCLEOTIDE SEQUENCE [LARGE SCALE GENOMIC DNA]</scope>
    <source>
        <strain evidence="2 3">CBS 120377</strain>
    </source>
</reference>
<sequence length="178" mass="19726">MPKITIHCIRHAQGYHNLSLTSHLLPDPSLTPLGTTQCTTLSTTFPYTTHLTHLISSLLRRTLYTTLLSSPSLPLPPPLPPPPVPPPPTTSKSSLCQKSKKRPPYPAIRGSAGCWGFGERRIDRASLRETEESRKRRRGSELPLTREEQLRLRDAAEREWRASGFQSGGAGAGEESRL</sequence>
<dbReference type="GeneID" id="28815568"/>
<evidence type="ECO:0008006" key="4">
    <source>
        <dbReference type="Google" id="ProtNLM"/>
    </source>
</evidence>
<evidence type="ECO:0000313" key="3">
    <source>
        <dbReference type="Proteomes" id="UP000070700"/>
    </source>
</evidence>
<organism evidence="2 3">
    <name type="scientific">Mollisia scopiformis</name>
    <name type="common">Conifer needle endophyte fungus</name>
    <name type="synonym">Phialocephala scopiformis</name>
    <dbReference type="NCBI Taxonomy" id="149040"/>
    <lineage>
        <taxon>Eukaryota</taxon>
        <taxon>Fungi</taxon>
        <taxon>Dikarya</taxon>
        <taxon>Ascomycota</taxon>
        <taxon>Pezizomycotina</taxon>
        <taxon>Leotiomycetes</taxon>
        <taxon>Helotiales</taxon>
        <taxon>Mollisiaceae</taxon>
        <taxon>Mollisia</taxon>
    </lineage>
</organism>
<dbReference type="RefSeq" id="XP_018066826.1">
    <property type="nucleotide sequence ID" value="XM_018205842.1"/>
</dbReference>
<feature type="region of interest" description="Disordered" evidence="1">
    <location>
        <begin position="125"/>
        <end position="178"/>
    </location>
</feature>
<protein>
    <recommendedName>
        <fullName evidence="4">Phosphoglycerate mutase family protein</fullName>
    </recommendedName>
</protein>
<dbReference type="OrthoDB" id="496981at2759"/>
<accession>A0A194WWW3</accession>